<dbReference type="PANTHER" id="PTHR23416">
    <property type="entry name" value="SIALIC ACID SYNTHASE-RELATED"/>
    <property type="match status" value="1"/>
</dbReference>
<evidence type="ECO:0000256" key="2">
    <source>
        <dbReference type="ARBA" id="ARBA00022679"/>
    </source>
</evidence>
<evidence type="ECO:0000313" key="7">
    <source>
        <dbReference type="Proteomes" id="UP000198680"/>
    </source>
</evidence>
<dbReference type="GO" id="GO:0008374">
    <property type="term" value="F:O-acyltransferase activity"/>
    <property type="evidence" value="ECO:0007669"/>
    <property type="project" value="TreeGrafter"/>
</dbReference>
<dbReference type="PROSITE" id="PS00101">
    <property type="entry name" value="HEXAPEP_TRANSFERASES"/>
    <property type="match status" value="1"/>
</dbReference>
<keyword evidence="2 6" id="KW-0808">Transferase</keyword>
<dbReference type="InterPro" id="IPR001451">
    <property type="entry name" value="Hexapep"/>
</dbReference>
<evidence type="ECO:0000256" key="4">
    <source>
        <dbReference type="ARBA" id="ARBA00023315"/>
    </source>
</evidence>
<organism evidence="6 7">
    <name type="scientific">Geodermatophilus siccatus</name>
    <dbReference type="NCBI Taxonomy" id="1137991"/>
    <lineage>
        <taxon>Bacteria</taxon>
        <taxon>Bacillati</taxon>
        <taxon>Actinomycetota</taxon>
        <taxon>Actinomycetes</taxon>
        <taxon>Geodermatophilales</taxon>
        <taxon>Geodermatophilaceae</taxon>
        <taxon>Geodermatophilus</taxon>
    </lineage>
</organism>
<dbReference type="InterPro" id="IPR024688">
    <property type="entry name" value="Mac_dom"/>
</dbReference>
<proteinExistence type="inferred from homology"/>
<dbReference type="STRING" id="1137991.SAMN05660642_01128"/>
<dbReference type="InterPro" id="IPR018357">
    <property type="entry name" value="Hexapep_transf_CS"/>
</dbReference>
<evidence type="ECO:0000256" key="3">
    <source>
        <dbReference type="ARBA" id="ARBA00022737"/>
    </source>
</evidence>
<feature type="domain" description="Maltose/galactoside acetyltransferase" evidence="5">
    <location>
        <begin position="14"/>
        <end position="68"/>
    </location>
</feature>
<dbReference type="GO" id="GO:0005829">
    <property type="term" value="C:cytosol"/>
    <property type="evidence" value="ECO:0007669"/>
    <property type="project" value="TreeGrafter"/>
</dbReference>
<keyword evidence="3" id="KW-0677">Repeat</keyword>
<dbReference type="GO" id="GO:0016407">
    <property type="term" value="F:acetyltransferase activity"/>
    <property type="evidence" value="ECO:0007669"/>
    <property type="project" value="InterPro"/>
</dbReference>
<dbReference type="SUPFAM" id="SSF51161">
    <property type="entry name" value="Trimeric LpxA-like enzymes"/>
    <property type="match status" value="1"/>
</dbReference>
<dbReference type="SMART" id="SM01266">
    <property type="entry name" value="Mac"/>
    <property type="match status" value="1"/>
</dbReference>
<reference evidence="7" key="1">
    <citation type="submission" date="2016-10" db="EMBL/GenBank/DDBJ databases">
        <authorList>
            <person name="Varghese N."/>
            <person name="Submissions S."/>
        </authorList>
    </citation>
    <scope>NUCLEOTIDE SEQUENCE [LARGE SCALE GENOMIC DNA]</scope>
    <source>
        <strain evidence="7">DSM 45419</strain>
    </source>
</reference>
<sequence length="198" mass="20821">MSLRPDPGDTRTMRERMLAGDLYIADDPELGEASTRALDLADAYNATTVRQGPLRRRLLEELLGAVGEGTEIRPPFSVDYGSSIRIGARCFANVGLVALDVAPITIGDDVQIGPNVQLLTPTHPVDPEPRRATWEAAEPITIGDDVWLGGGAIVLPGVTIGENTVVGAGAVVARDLPPNVVAVGNPARVVRTLDGSGR</sequence>
<dbReference type="FunFam" id="2.160.10.10:FF:000025">
    <property type="entry name" value="Hexapeptide-repeat containing-acetyltransferase"/>
    <property type="match status" value="1"/>
</dbReference>
<dbReference type="Pfam" id="PF12464">
    <property type="entry name" value="Mac"/>
    <property type="match status" value="1"/>
</dbReference>
<accession>A0A1G9NPZ1</accession>
<protein>
    <submittedName>
        <fullName evidence="6">Maltose O-acetyltransferase</fullName>
    </submittedName>
</protein>
<keyword evidence="4" id="KW-0012">Acyltransferase</keyword>
<dbReference type="PANTHER" id="PTHR23416:SF23">
    <property type="entry name" value="ACETYLTRANSFERASE C18B11.09C-RELATED"/>
    <property type="match status" value="1"/>
</dbReference>
<dbReference type="OrthoDB" id="2643438at2"/>
<evidence type="ECO:0000259" key="5">
    <source>
        <dbReference type="SMART" id="SM01266"/>
    </source>
</evidence>
<comment type="similarity">
    <text evidence="1">Belongs to the transferase hexapeptide repeat family.</text>
</comment>
<dbReference type="RefSeq" id="WP_091214895.1">
    <property type="nucleotide sequence ID" value="NZ_FNHE01000002.1"/>
</dbReference>
<dbReference type="InterPro" id="IPR011004">
    <property type="entry name" value="Trimer_LpxA-like_sf"/>
</dbReference>
<dbReference type="AlphaFoldDB" id="A0A1G9NPZ1"/>
<name>A0A1G9NPZ1_9ACTN</name>
<evidence type="ECO:0000256" key="1">
    <source>
        <dbReference type="ARBA" id="ARBA00007274"/>
    </source>
</evidence>
<dbReference type="EMBL" id="FNHE01000002">
    <property type="protein sequence ID" value="SDL88460.1"/>
    <property type="molecule type" value="Genomic_DNA"/>
</dbReference>
<dbReference type="InterPro" id="IPR051159">
    <property type="entry name" value="Hexapeptide_acetyltransf"/>
</dbReference>
<dbReference type="Pfam" id="PF00132">
    <property type="entry name" value="Hexapep"/>
    <property type="match status" value="1"/>
</dbReference>
<keyword evidence="7" id="KW-1185">Reference proteome</keyword>
<dbReference type="CDD" id="cd03357">
    <property type="entry name" value="LbH_MAT_GAT"/>
    <property type="match status" value="1"/>
</dbReference>
<evidence type="ECO:0000313" key="6">
    <source>
        <dbReference type="EMBL" id="SDL88460.1"/>
    </source>
</evidence>
<dbReference type="Proteomes" id="UP000198680">
    <property type="component" value="Unassembled WGS sequence"/>
</dbReference>
<dbReference type="Gene3D" id="2.160.10.10">
    <property type="entry name" value="Hexapeptide repeat proteins"/>
    <property type="match status" value="1"/>
</dbReference>
<gene>
    <name evidence="6" type="ORF">SAMN05660642_01128</name>
</gene>